<dbReference type="EMBL" id="BGZK01000403">
    <property type="protein sequence ID" value="GBP41660.1"/>
    <property type="molecule type" value="Genomic_DNA"/>
</dbReference>
<name>A0A4C1VT20_EUMVA</name>
<comment type="caution">
    <text evidence="1">The sequence shown here is derived from an EMBL/GenBank/DDBJ whole genome shotgun (WGS) entry which is preliminary data.</text>
</comment>
<dbReference type="Proteomes" id="UP000299102">
    <property type="component" value="Unassembled WGS sequence"/>
</dbReference>
<accession>A0A4C1VT20</accession>
<dbReference type="AlphaFoldDB" id="A0A4C1VT20"/>
<keyword evidence="2" id="KW-1185">Reference proteome</keyword>
<proteinExistence type="predicted"/>
<protein>
    <submittedName>
        <fullName evidence="1">Uncharacterized protein</fullName>
    </submittedName>
</protein>
<gene>
    <name evidence="1" type="ORF">EVAR_31977_1</name>
</gene>
<organism evidence="1 2">
    <name type="scientific">Eumeta variegata</name>
    <name type="common">Bagworm moth</name>
    <name type="synonym">Eumeta japonica</name>
    <dbReference type="NCBI Taxonomy" id="151549"/>
    <lineage>
        <taxon>Eukaryota</taxon>
        <taxon>Metazoa</taxon>
        <taxon>Ecdysozoa</taxon>
        <taxon>Arthropoda</taxon>
        <taxon>Hexapoda</taxon>
        <taxon>Insecta</taxon>
        <taxon>Pterygota</taxon>
        <taxon>Neoptera</taxon>
        <taxon>Endopterygota</taxon>
        <taxon>Lepidoptera</taxon>
        <taxon>Glossata</taxon>
        <taxon>Ditrysia</taxon>
        <taxon>Tineoidea</taxon>
        <taxon>Psychidae</taxon>
        <taxon>Oiketicinae</taxon>
        <taxon>Eumeta</taxon>
    </lineage>
</organism>
<sequence>MKNQYSQIDAVLEVLSLDGLPVASCMWLRRALKKLYSCNKGRRRSESIAQNDDLLVSCRTLGTLHPLHFPSYLRVDVANV</sequence>
<evidence type="ECO:0000313" key="1">
    <source>
        <dbReference type="EMBL" id="GBP41660.1"/>
    </source>
</evidence>
<evidence type="ECO:0000313" key="2">
    <source>
        <dbReference type="Proteomes" id="UP000299102"/>
    </source>
</evidence>
<reference evidence="1 2" key="1">
    <citation type="journal article" date="2019" name="Commun. Biol.">
        <title>The bagworm genome reveals a unique fibroin gene that provides high tensile strength.</title>
        <authorList>
            <person name="Kono N."/>
            <person name="Nakamura H."/>
            <person name="Ohtoshi R."/>
            <person name="Tomita M."/>
            <person name="Numata K."/>
            <person name="Arakawa K."/>
        </authorList>
    </citation>
    <scope>NUCLEOTIDE SEQUENCE [LARGE SCALE GENOMIC DNA]</scope>
</reference>